<gene>
    <name evidence="1" type="ORF">G0Q06_07520</name>
</gene>
<dbReference type="AlphaFoldDB" id="A0A6B2M1R9"/>
<evidence type="ECO:0000313" key="1">
    <source>
        <dbReference type="EMBL" id="NDV62292.1"/>
    </source>
</evidence>
<accession>A0A6B2M1R9</accession>
<dbReference type="SUPFAM" id="SSF143011">
    <property type="entry name" value="RelE-like"/>
    <property type="match status" value="1"/>
</dbReference>
<sequence length="135" mass="15907">MESENAQTLSRRARGLYQVTFSDHSMRELNKLPVENQLDLVDKISNVTPAQLSEPDEAIGRFHREGITYYRVRAGDFRCYFEIKGDTLYAHYILHKNSLTDFIYRNKLPVTTETMVEQHKSFWKYLETLKKNDPS</sequence>
<protein>
    <submittedName>
        <fullName evidence="1">Cytotoxic translational repressor of toxin-antitoxin stability system</fullName>
    </submittedName>
</protein>
<dbReference type="RefSeq" id="WP_163964058.1">
    <property type="nucleotide sequence ID" value="NZ_JAAGNX010000002.1"/>
</dbReference>
<proteinExistence type="predicted"/>
<name>A0A6B2M1R9_9BACT</name>
<dbReference type="EMBL" id="JAAGNX010000002">
    <property type="protein sequence ID" value="NDV62292.1"/>
    <property type="molecule type" value="Genomic_DNA"/>
</dbReference>
<dbReference type="Proteomes" id="UP000478417">
    <property type="component" value="Unassembled WGS sequence"/>
</dbReference>
<keyword evidence="2" id="KW-1185">Reference proteome</keyword>
<evidence type="ECO:0000313" key="2">
    <source>
        <dbReference type="Proteomes" id="UP000478417"/>
    </source>
</evidence>
<organism evidence="1 2">
    <name type="scientific">Oceanipulchritudo coccoides</name>
    <dbReference type="NCBI Taxonomy" id="2706888"/>
    <lineage>
        <taxon>Bacteria</taxon>
        <taxon>Pseudomonadati</taxon>
        <taxon>Verrucomicrobiota</taxon>
        <taxon>Opitutia</taxon>
        <taxon>Puniceicoccales</taxon>
        <taxon>Oceanipulchritudinaceae</taxon>
        <taxon>Oceanipulchritudo</taxon>
    </lineage>
</organism>
<reference evidence="1 2" key="1">
    <citation type="submission" date="2020-02" db="EMBL/GenBank/DDBJ databases">
        <title>Albibacoteraceae fam. nov., the first described family within the subdivision 4 Verrucomicrobia.</title>
        <authorList>
            <person name="Xi F."/>
        </authorList>
    </citation>
    <scope>NUCLEOTIDE SEQUENCE [LARGE SCALE GENOMIC DNA]</scope>
    <source>
        <strain evidence="1 2">CK1056</strain>
    </source>
</reference>
<comment type="caution">
    <text evidence="1">The sequence shown here is derived from an EMBL/GenBank/DDBJ whole genome shotgun (WGS) entry which is preliminary data.</text>
</comment>
<dbReference type="Gene3D" id="3.30.2310.20">
    <property type="entry name" value="RelE-like"/>
    <property type="match status" value="1"/>
</dbReference>
<dbReference type="InterPro" id="IPR035093">
    <property type="entry name" value="RelE/ParE_toxin_dom_sf"/>
</dbReference>